<feature type="region of interest" description="Disordered" evidence="1">
    <location>
        <begin position="1"/>
        <end position="37"/>
    </location>
</feature>
<feature type="compositionally biased region" description="Basic and acidic residues" evidence="1">
    <location>
        <begin position="23"/>
        <end position="36"/>
    </location>
</feature>
<accession>A0A4Y7TX22</accession>
<dbReference type="AlphaFoldDB" id="A0A4Y7TX22"/>
<organism evidence="2 3">
    <name type="scientific">Coprinellus micaceus</name>
    <name type="common">Glistening ink-cap mushroom</name>
    <name type="synonym">Coprinus micaceus</name>
    <dbReference type="NCBI Taxonomy" id="71717"/>
    <lineage>
        <taxon>Eukaryota</taxon>
        <taxon>Fungi</taxon>
        <taxon>Dikarya</taxon>
        <taxon>Basidiomycota</taxon>
        <taxon>Agaricomycotina</taxon>
        <taxon>Agaricomycetes</taxon>
        <taxon>Agaricomycetidae</taxon>
        <taxon>Agaricales</taxon>
        <taxon>Agaricineae</taxon>
        <taxon>Psathyrellaceae</taxon>
        <taxon>Coprinellus</taxon>
    </lineage>
</organism>
<sequence>MSWSKLGEAGSLWLGEEVGQQQAKEKLEENKDHERTGITIHHQSRLLSGVGTPLKGGVMRRGVERWGCEVRMRCYGLDEGNGLLGRTFSSPTR</sequence>
<protein>
    <submittedName>
        <fullName evidence="2">Uncharacterized protein</fullName>
    </submittedName>
</protein>
<gene>
    <name evidence="2" type="ORF">FA13DRAFT_1724652</name>
</gene>
<evidence type="ECO:0000313" key="3">
    <source>
        <dbReference type="Proteomes" id="UP000298030"/>
    </source>
</evidence>
<dbReference type="Proteomes" id="UP000298030">
    <property type="component" value="Unassembled WGS sequence"/>
</dbReference>
<keyword evidence="3" id="KW-1185">Reference proteome</keyword>
<proteinExistence type="predicted"/>
<evidence type="ECO:0000256" key="1">
    <source>
        <dbReference type="SAM" id="MobiDB-lite"/>
    </source>
</evidence>
<comment type="caution">
    <text evidence="2">The sequence shown here is derived from an EMBL/GenBank/DDBJ whole genome shotgun (WGS) entry which is preliminary data.</text>
</comment>
<evidence type="ECO:0000313" key="2">
    <source>
        <dbReference type="EMBL" id="TEB38723.1"/>
    </source>
</evidence>
<dbReference type="EMBL" id="QPFP01000002">
    <property type="protein sequence ID" value="TEB38723.1"/>
    <property type="molecule type" value="Genomic_DNA"/>
</dbReference>
<reference evidence="2 3" key="1">
    <citation type="journal article" date="2019" name="Nat. Ecol. Evol.">
        <title>Megaphylogeny resolves global patterns of mushroom evolution.</title>
        <authorList>
            <person name="Varga T."/>
            <person name="Krizsan K."/>
            <person name="Foldi C."/>
            <person name="Dima B."/>
            <person name="Sanchez-Garcia M."/>
            <person name="Sanchez-Ramirez S."/>
            <person name="Szollosi G.J."/>
            <person name="Szarkandi J.G."/>
            <person name="Papp V."/>
            <person name="Albert L."/>
            <person name="Andreopoulos W."/>
            <person name="Angelini C."/>
            <person name="Antonin V."/>
            <person name="Barry K.W."/>
            <person name="Bougher N.L."/>
            <person name="Buchanan P."/>
            <person name="Buyck B."/>
            <person name="Bense V."/>
            <person name="Catcheside P."/>
            <person name="Chovatia M."/>
            <person name="Cooper J."/>
            <person name="Damon W."/>
            <person name="Desjardin D."/>
            <person name="Finy P."/>
            <person name="Geml J."/>
            <person name="Haridas S."/>
            <person name="Hughes K."/>
            <person name="Justo A."/>
            <person name="Karasinski D."/>
            <person name="Kautmanova I."/>
            <person name="Kiss B."/>
            <person name="Kocsube S."/>
            <person name="Kotiranta H."/>
            <person name="LaButti K.M."/>
            <person name="Lechner B.E."/>
            <person name="Liimatainen K."/>
            <person name="Lipzen A."/>
            <person name="Lukacs Z."/>
            <person name="Mihaltcheva S."/>
            <person name="Morgado L.N."/>
            <person name="Niskanen T."/>
            <person name="Noordeloos M.E."/>
            <person name="Ohm R.A."/>
            <person name="Ortiz-Santana B."/>
            <person name="Ovrebo C."/>
            <person name="Racz N."/>
            <person name="Riley R."/>
            <person name="Savchenko A."/>
            <person name="Shiryaev A."/>
            <person name="Soop K."/>
            <person name="Spirin V."/>
            <person name="Szebenyi C."/>
            <person name="Tomsovsky M."/>
            <person name="Tulloss R.E."/>
            <person name="Uehling J."/>
            <person name="Grigoriev I.V."/>
            <person name="Vagvolgyi C."/>
            <person name="Papp T."/>
            <person name="Martin F.M."/>
            <person name="Miettinen O."/>
            <person name="Hibbett D.S."/>
            <person name="Nagy L.G."/>
        </authorList>
    </citation>
    <scope>NUCLEOTIDE SEQUENCE [LARGE SCALE GENOMIC DNA]</scope>
    <source>
        <strain evidence="2 3">FP101781</strain>
    </source>
</reference>
<name>A0A4Y7TX22_COPMI</name>